<evidence type="ECO:0000256" key="1">
    <source>
        <dbReference type="SAM" id="MobiDB-lite"/>
    </source>
</evidence>
<name>A0A4Z2HDX8_9TELE</name>
<comment type="caution">
    <text evidence="2">The sequence shown here is derived from an EMBL/GenBank/DDBJ whole genome shotgun (WGS) entry which is preliminary data.</text>
</comment>
<proteinExistence type="predicted"/>
<dbReference type="EMBL" id="SRLO01000282">
    <property type="protein sequence ID" value="TNN62992.1"/>
    <property type="molecule type" value="Genomic_DNA"/>
</dbReference>
<feature type="region of interest" description="Disordered" evidence="1">
    <location>
        <begin position="65"/>
        <end position="91"/>
    </location>
</feature>
<reference evidence="2 3" key="1">
    <citation type="submission" date="2019-03" db="EMBL/GenBank/DDBJ databases">
        <title>First draft genome of Liparis tanakae, snailfish: a comprehensive survey of snailfish specific genes.</title>
        <authorList>
            <person name="Kim W."/>
            <person name="Song I."/>
            <person name="Jeong J.-H."/>
            <person name="Kim D."/>
            <person name="Kim S."/>
            <person name="Ryu S."/>
            <person name="Song J.Y."/>
            <person name="Lee S.K."/>
        </authorList>
    </citation>
    <scope>NUCLEOTIDE SEQUENCE [LARGE SCALE GENOMIC DNA]</scope>
    <source>
        <tissue evidence="2">Muscle</tissue>
    </source>
</reference>
<keyword evidence="3" id="KW-1185">Reference proteome</keyword>
<accession>A0A4Z2HDX8</accession>
<dbReference type="AlphaFoldDB" id="A0A4Z2HDX8"/>
<organism evidence="2 3">
    <name type="scientific">Liparis tanakae</name>
    <name type="common">Tanaka's snailfish</name>
    <dbReference type="NCBI Taxonomy" id="230148"/>
    <lineage>
        <taxon>Eukaryota</taxon>
        <taxon>Metazoa</taxon>
        <taxon>Chordata</taxon>
        <taxon>Craniata</taxon>
        <taxon>Vertebrata</taxon>
        <taxon>Euteleostomi</taxon>
        <taxon>Actinopterygii</taxon>
        <taxon>Neopterygii</taxon>
        <taxon>Teleostei</taxon>
        <taxon>Neoteleostei</taxon>
        <taxon>Acanthomorphata</taxon>
        <taxon>Eupercaria</taxon>
        <taxon>Perciformes</taxon>
        <taxon>Cottioidei</taxon>
        <taxon>Cottales</taxon>
        <taxon>Liparidae</taxon>
        <taxon>Liparis</taxon>
    </lineage>
</organism>
<evidence type="ECO:0000313" key="2">
    <source>
        <dbReference type="EMBL" id="TNN62992.1"/>
    </source>
</evidence>
<gene>
    <name evidence="2" type="ORF">EYF80_026801</name>
</gene>
<dbReference type="Proteomes" id="UP000314294">
    <property type="component" value="Unassembled WGS sequence"/>
</dbReference>
<feature type="compositionally biased region" description="Gly residues" evidence="1">
    <location>
        <begin position="81"/>
        <end position="90"/>
    </location>
</feature>
<protein>
    <submittedName>
        <fullName evidence="2">Uncharacterized protein</fullName>
    </submittedName>
</protein>
<sequence length="122" mass="13489">MQHRAKAGLKARLLLSGCSIDTWRRPSFTHCTVPEARSTSHLNTAVAPIRTVRFLGSDLKVGGRRKRGREVEDEVERRQGRGGGAMGGKGAVKLTTEFTQTAMSARVEPLHCRTEEEEGESW</sequence>
<evidence type="ECO:0000313" key="3">
    <source>
        <dbReference type="Proteomes" id="UP000314294"/>
    </source>
</evidence>